<evidence type="ECO:0000256" key="1">
    <source>
        <dbReference type="ARBA" id="ARBA00004496"/>
    </source>
</evidence>
<dbReference type="InterPro" id="IPR042203">
    <property type="entry name" value="Leu/Phe-tRNA_Trfase_C"/>
</dbReference>
<dbReference type="Proteomes" id="UP000184520">
    <property type="component" value="Unassembled WGS sequence"/>
</dbReference>
<evidence type="ECO:0000256" key="8">
    <source>
        <dbReference type="ARBA" id="ARBA00054043"/>
    </source>
</evidence>
<evidence type="ECO:0000256" key="2">
    <source>
        <dbReference type="ARBA" id="ARBA00022490"/>
    </source>
</evidence>
<evidence type="ECO:0000256" key="7">
    <source>
        <dbReference type="ARBA" id="ARBA00051538"/>
    </source>
</evidence>
<dbReference type="HAMAP" id="MF_00688">
    <property type="entry name" value="Leu_Phe_trans"/>
    <property type="match status" value="1"/>
</dbReference>
<evidence type="ECO:0000256" key="9">
    <source>
        <dbReference type="ARBA" id="ARBA00061535"/>
    </source>
</evidence>
<dbReference type="SUPFAM" id="SSF55729">
    <property type="entry name" value="Acyl-CoA N-acyltransferases (Nat)"/>
    <property type="match status" value="1"/>
</dbReference>
<name>A0A1M5J4H2_9ALTE</name>
<gene>
    <name evidence="15" type="primary">aat</name>
    <name evidence="16" type="ORF">SAMN05216361_1938</name>
</gene>
<dbReference type="RefSeq" id="WP_073321630.1">
    <property type="nucleotide sequence ID" value="NZ_FQWD01000003.1"/>
</dbReference>
<comment type="catalytic activity">
    <reaction evidence="7 15">
        <text>N-terminal L-lysyl-[protein] + L-leucyl-tRNA(Leu) = N-terminal L-leucyl-L-lysyl-[protein] + tRNA(Leu) + H(+)</text>
        <dbReference type="Rhea" id="RHEA:12340"/>
        <dbReference type="Rhea" id="RHEA-COMP:9613"/>
        <dbReference type="Rhea" id="RHEA-COMP:9622"/>
        <dbReference type="Rhea" id="RHEA-COMP:12670"/>
        <dbReference type="Rhea" id="RHEA-COMP:12671"/>
        <dbReference type="ChEBI" id="CHEBI:15378"/>
        <dbReference type="ChEBI" id="CHEBI:65249"/>
        <dbReference type="ChEBI" id="CHEBI:78442"/>
        <dbReference type="ChEBI" id="CHEBI:78494"/>
        <dbReference type="ChEBI" id="CHEBI:133043"/>
        <dbReference type="EC" id="2.3.2.6"/>
    </reaction>
</comment>
<evidence type="ECO:0000313" key="17">
    <source>
        <dbReference type="Proteomes" id="UP000184520"/>
    </source>
</evidence>
<dbReference type="PANTHER" id="PTHR30098">
    <property type="entry name" value="LEUCYL/PHENYLALANYL-TRNA--PROTEIN TRANSFERASE"/>
    <property type="match status" value="1"/>
</dbReference>
<organism evidence="16 17">
    <name type="scientific">Marisediminitalea aggregata</name>
    <dbReference type="NCBI Taxonomy" id="634436"/>
    <lineage>
        <taxon>Bacteria</taxon>
        <taxon>Pseudomonadati</taxon>
        <taxon>Pseudomonadota</taxon>
        <taxon>Gammaproteobacteria</taxon>
        <taxon>Alteromonadales</taxon>
        <taxon>Alteromonadaceae</taxon>
        <taxon>Marisediminitalea</taxon>
    </lineage>
</organism>
<protein>
    <recommendedName>
        <fullName evidence="11 15">Leucyl/phenylalanyl-tRNA--protein transferase</fullName>
        <ecNumber evidence="10 15">2.3.2.6</ecNumber>
    </recommendedName>
    <alternativeName>
        <fullName evidence="12 15">L/F-transferase</fullName>
    </alternativeName>
    <alternativeName>
        <fullName evidence="13 15">Leucyltransferase</fullName>
    </alternativeName>
    <alternativeName>
        <fullName evidence="14 15">Phenyalanyltransferase</fullName>
    </alternativeName>
</protein>
<dbReference type="InterPro" id="IPR004616">
    <property type="entry name" value="Leu/Phe-tRNA_Trfase"/>
</dbReference>
<keyword evidence="3 15" id="KW-0808">Transferase</keyword>
<accession>A0A1M5J4H2</accession>
<evidence type="ECO:0000256" key="10">
    <source>
        <dbReference type="ARBA" id="ARBA00066767"/>
    </source>
</evidence>
<keyword evidence="4 15" id="KW-0012">Acyltransferase</keyword>
<keyword evidence="2 15" id="KW-0963">Cytoplasm</keyword>
<evidence type="ECO:0000256" key="13">
    <source>
        <dbReference type="ARBA" id="ARBA00077165"/>
    </source>
</evidence>
<dbReference type="InterPro" id="IPR042221">
    <property type="entry name" value="Leu/Phe-tRNA_Trfase_N"/>
</dbReference>
<proteinExistence type="inferred from homology"/>
<dbReference type="GO" id="GO:0008914">
    <property type="term" value="F:leucyl-tRNA--protein transferase activity"/>
    <property type="evidence" value="ECO:0007669"/>
    <property type="project" value="UniProtKB-UniRule"/>
</dbReference>
<dbReference type="STRING" id="634436.SAMN05216361_1938"/>
<reference evidence="17" key="1">
    <citation type="submission" date="2016-11" db="EMBL/GenBank/DDBJ databases">
        <authorList>
            <person name="Varghese N."/>
            <person name="Submissions S."/>
        </authorList>
    </citation>
    <scope>NUCLEOTIDE SEQUENCE [LARGE SCALE GENOMIC DNA]</scope>
    <source>
        <strain evidence="17">CGMCC 1.8995</strain>
    </source>
</reference>
<dbReference type="AlphaFoldDB" id="A0A1M5J4H2"/>
<evidence type="ECO:0000256" key="6">
    <source>
        <dbReference type="ARBA" id="ARBA00050652"/>
    </source>
</evidence>
<evidence type="ECO:0000256" key="12">
    <source>
        <dbReference type="ARBA" id="ARBA00077136"/>
    </source>
</evidence>
<evidence type="ECO:0000256" key="15">
    <source>
        <dbReference type="HAMAP-Rule" id="MF_00688"/>
    </source>
</evidence>
<evidence type="ECO:0000256" key="14">
    <source>
        <dbReference type="ARBA" id="ARBA00083640"/>
    </source>
</evidence>
<dbReference type="Pfam" id="PF03588">
    <property type="entry name" value="Leu_Phe_trans"/>
    <property type="match status" value="1"/>
</dbReference>
<dbReference type="PANTHER" id="PTHR30098:SF2">
    <property type="entry name" value="LEUCYL_PHENYLALANYL-TRNA--PROTEIN TRANSFERASE"/>
    <property type="match status" value="1"/>
</dbReference>
<evidence type="ECO:0000256" key="4">
    <source>
        <dbReference type="ARBA" id="ARBA00023315"/>
    </source>
</evidence>
<dbReference type="OrthoDB" id="9790282at2"/>
<dbReference type="Gene3D" id="3.40.630.70">
    <property type="entry name" value="Leucyl/phenylalanyl-tRNA-protein transferase, C-terminal domain"/>
    <property type="match status" value="1"/>
</dbReference>
<dbReference type="EC" id="2.3.2.6" evidence="10 15"/>
<comment type="subcellular location">
    <subcellularLocation>
        <location evidence="1 15">Cytoplasm</location>
    </subcellularLocation>
</comment>
<sequence length="251" mass="28075">MITLPYLEPDTPFPAVQHALDDPDGLLAYGADLSPGRLLSAYSQGIFPWFSEGEPILWWSPSVRAIIPIDQFKCSKSLGKLIKKQRYTVTLNKDFRAVIQECASIPRLHRGNNGTTTTSTATWITQDMIEAYIQLHELGLAHSVEVWDNDQLVGGLYGVAVGRVFCGESMFHHQPNTSKLALAHLVAHMQKHQCSFIDCQLPTEHLSSLGAQSIPRSSFITELRALNQTLDSEGYICSEYTHRWQPQPITL</sequence>
<keyword evidence="17" id="KW-1185">Reference proteome</keyword>
<dbReference type="GO" id="GO:0030163">
    <property type="term" value="P:protein catabolic process"/>
    <property type="evidence" value="ECO:0007669"/>
    <property type="project" value="UniProtKB-UniRule"/>
</dbReference>
<dbReference type="GO" id="GO:0005737">
    <property type="term" value="C:cytoplasm"/>
    <property type="evidence" value="ECO:0007669"/>
    <property type="project" value="UniProtKB-SubCell"/>
</dbReference>
<comment type="catalytic activity">
    <reaction evidence="6 15">
        <text>N-terminal L-arginyl-[protein] + L-leucyl-tRNA(Leu) = N-terminal L-leucyl-L-arginyl-[protein] + tRNA(Leu) + H(+)</text>
        <dbReference type="Rhea" id="RHEA:50416"/>
        <dbReference type="Rhea" id="RHEA-COMP:9613"/>
        <dbReference type="Rhea" id="RHEA-COMP:9622"/>
        <dbReference type="Rhea" id="RHEA-COMP:12672"/>
        <dbReference type="Rhea" id="RHEA-COMP:12673"/>
        <dbReference type="ChEBI" id="CHEBI:15378"/>
        <dbReference type="ChEBI" id="CHEBI:64719"/>
        <dbReference type="ChEBI" id="CHEBI:78442"/>
        <dbReference type="ChEBI" id="CHEBI:78494"/>
        <dbReference type="ChEBI" id="CHEBI:133044"/>
        <dbReference type="EC" id="2.3.2.6"/>
    </reaction>
</comment>
<dbReference type="FunFam" id="3.40.630.70:FF:000001">
    <property type="entry name" value="Leucyl/phenylalanyl-tRNA--protein transferase"/>
    <property type="match status" value="1"/>
</dbReference>
<evidence type="ECO:0000313" key="16">
    <source>
        <dbReference type="EMBL" id="SHG35432.1"/>
    </source>
</evidence>
<evidence type="ECO:0000256" key="3">
    <source>
        <dbReference type="ARBA" id="ARBA00022679"/>
    </source>
</evidence>
<evidence type="ECO:0000256" key="11">
    <source>
        <dbReference type="ARBA" id="ARBA00074372"/>
    </source>
</evidence>
<comment type="function">
    <text evidence="8 15">Functions in the N-end rule pathway of protein degradation where it conjugates Leu, Phe and, less efficiently, Met from aminoacyl-tRNAs to the N-termini of proteins containing an N-terminal arginine or lysine.</text>
</comment>
<dbReference type="FunFam" id="3.30.70.3550:FF:000001">
    <property type="entry name" value="Leucyl/phenylalanyl-tRNA--protein transferase"/>
    <property type="match status" value="1"/>
</dbReference>
<comment type="similarity">
    <text evidence="9 15">Belongs to the L/F-transferase family.</text>
</comment>
<evidence type="ECO:0000256" key="5">
    <source>
        <dbReference type="ARBA" id="ARBA00050607"/>
    </source>
</evidence>
<dbReference type="EMBL" id="FQWD01000003">
    <property type="protein sequence ID" value="SHG35432.1"/>
    <property type="molecule type" value="Genomic_DNA"/>
</dbReference>
<dbReference type="InterPro" id="IPR016181">
    <property type="entry name" value="Acyl_CoA_acyltransferase"/>
</dbReference>
<dbReference type="Gene3D" id="3.30.70.3550">
    <property type="entry name" value="Leucyl/phenylalanyl-tRNA-protein transferase, N-terminal domain"/>
    <property type="match status" value="1"/>
</dbReference>
<dbReference type="NCBIfam" id="TIGR00667">
    <property type="entry name" value="aat"/>
    <property type="match status" value="1"/>
</dbReference>
<comment type="catalytic activity">
    <reaction evidence="5 15">
        <text>L-phenylalanyl-tRNA(Phe) + an N-terminal L-alpha-aminoacyl-[protein] = an N-terminal L-phenylalanyl-L-alpha-aminoacyl-[protein] + tRNA(Phe)</text>
        <dbReference type="Rhea" id="RHEA:43632"/>
        <dbReference type="Rhea" id="RHEA-COMP:9668"/>
        <dbReference type="Rhea" id="RHEA-COMP:9699"/>
        <dbReference type="Rhea" id="RHEA-COMP:10636"/>
        <dbReference type="Rhea" id="RHEA-COMP:10637"/>
        <dbReference type="ChEBI" id="CHEBI:78442"/>
        <dbReference type="ChEBI" id="CHEBI:78531"/>
        <dbReference type="ChEBI" id="CHEBI:78597"/>
        <dbReference type="ChEBI" id="CHEBI:83561"/>
        <dbReference type="EC" id="2.3.2.6"/>
    </reaction>
</comment>